<evidence type="ECO:0000313" key="5">
    <source>
        <dbReference type="Proteomes" id="UP000279029"/>
    </source>
</evidence>
<keyword evidence="2" id="KW-0732">Signal</keyword>
<proteinExistence type="predicted"/>
<evidence type="ECO:0000313" key="4">
    <source>
        <dbReference type="EMBL" id="VDN47967.1"/>
    </source>
</evidence>
<dbReference type="PROSITE" id="PS51272">
    <property type="entry name" value="SLH"/>
    <property type="match status" value="2"/>
</dbReference>
<gene>
    <name evidence="4" type="ORF">PATL70BA_2083</name>
</gene>
<protein>
    <recommendedName>
        <fullName evidence="3">SLH domain-containing protein</fullName>
    </recommendedName>
</protein>
<keyword evidence="1" id="KW-0677">Repeat</keyword>
<dbReference type="Proteomes" id="UP000279029">
    <property type="component" value="Chromosome"/>
</dbReference>
<sequence>MRKTNRFVALLMALVLVFSSAMSTAVFANEDVAGTEFEVTVGKLKAVGIMEGYPDGTFKPEGEITRAEFAKIAVVALGLGDAAEVSRGVTKFPDVPSTHWATGYINLAVNRGILVGYPDGSFQPNGKLTNAEAATILVRLVGLGPVVDKQGTWPANYIGRAANEGILKGVNVASSTNALRGLTAKMLLNTIEVPLWGADGYNNDGSVTYGKLSPEQTHLTDMLNVKVYEDKEVEGYDIDDNEITIDGVPTNEIAENATFDFYDVYRNLVDVWVNDDDEIIYVAKTTTSFIDAIEVKLGTTNEVKLLGADKTYKLATSFVAANNSDVNRAGGAVADATKYDLAKVVVDDNNRVIFVDAYTFVDFMVVDSVDGDVVTDIEGTEINLEDFQIMKNGMLVDAEAAVKGDIITYNTTGDGFAEIFTKSVEGEITNIFSTGIRVGGKTYDFNKGLVADITTLYVNEDGDLATFDTDAAEQMEDEGPIAIFLDREGKMLFVTGELGDVETSKVVNILTSDISTQTLFGETSIRAVVINEEGTKVTKTIALRDLDFITLDNTKVEVGDGVGVNEVDYFELTGADLLRAYNSADALTADASFGDLSAGAVDSQFAEDSIIEFHYDTDGNVVGLGLFSGTTALTTTVKIDKDGGDKYAVVGGTSYRLMNDTLLFDITDGTSADDTIINEWSAATDVKEVALGATVYVKGGEVLYIVSGSVDALTDETDVTGLLATHKLNAAATKVTELKAWVNGVETTYVVDSIAFADLPGGVDITNGNTYILTVDDVSGKVIAIADADVVTGGIQTVNTSAREITIAGTTYKLVSGFKIVDITDGTDNGEVINLVNVKAGNTATLVLENAGSVFVELVVVTNSTADVTAPTVTQQITAASTITANGTHVLQFSEELNVASKASVKAAVDAAFTETGAATVTSAWNAAGTTLTVTIAGWAASPADDVTLAAIANQVVTDLAGNTSAALDVQQ</sequence>
<keyword evidence="5" id="KW-1185">Reference proteome</keyword>
<dbReference type="EMBL" id="LR130778">
    <property type="protein sequence ID" value="VDN47967.1"/>
    <property type="molecule type" value="Genomic_DNA"/>
</dbReference>
<dbReference type="KEGG" id="cbar:PATL70BA_2083"/>
<reference evidence="4 5" key="1">
    <citation type="submission" date="2018-09" db="EMBL/GenBank/DDBJ databases">
        <authorList>
            <person name="Postec A."/>
        </authorList>
    </citation>
    <scope>NUCLEOTIDE SEQUENCE [LARGE SCALE GENOMIC DNA]</scope>
    <source>
        <strain evidence="4">70B-A</strain>
    </source>
</reference>
<feature type="chain" id="PRO_5018002833" description="SLH domain-containing protein" evidence="2">
    <location>
        <begin position="29"/>
        <end position="972"/>
    </location>
</feature>
<dbReference type="PANTHER" id="PTHR43308">
    <property type="entry name" value="OUTER MEMBRANE PROTEIN ALPHA-RELATED"/>
    <property type="match status" value="1"/>
</dbReference>
<name>A0A3P7PW35_9FIRM</name>
<evidence type="ECO:0000256" key="2">
    <source>
        <dbReference type="SAM" id="SignalP"/>
    </source>
</evidence>
<dbReference type="PANTHER" id="PTHR43308:SF1">
    <property type="entry name" value="OUTER MEMBRANE PROTEIN ALPHA"/>
    <property type="match status" value="1"/>
</dbReference>
<evidence type="ECO:0000256" key="1">
    <source>
        <dbReference type="ARBA" id="ARBA00022737"/>
    </source>
</evidence>
<feature type="signal peptide" evidence="2">
    <location>
        <begin position="1"/>
        <end position="28"/>
    </location>
</feature>
<organism evidence="4 5">
    <name type="scientific">Petrocella atlantisensis</name>
    <dbReference type="NCBI Taxonomy" id="2173034"/>
    <lineage>
        <taxon>Bacteria</taxon>
        <taxon>Bacillati</taxon>
        <taxon>Bacillota</taxon>
        <taxon>Clostridia</taxon>
        <taxon>Lachnospirales</taxon>
        <taxon>Vallitaleaceae</taxon>
        <taxon>Petrocella</taxon>
    </lineage>
</organism>
<dbReference type="InterPro" id="IPR051465">
    <property type="entry name" value="Cell_Envelope_Struct_Comp"/>
</dbReference>
<feature type="domain" description="SLH" evidence="3">
    <location>
        <begin position="24"/>
        <end position="87"/>
    </location>
</feature>
<dbReference type="Pfam" id="PF00395">
    <property type="entry name" value="SLH"/>
    <property type="match status" value="2"/>
</dbReference>
<dbReference type="InterPro" id="IPR001119">
    <property type="entry name" value="SLH_dom"/>
</dbReference>
<feature type="domain" description="SLH" evidence="3">
    <location>
        <begin position="88"/>
        <end position="151"/>
    </location>
</feature>
<evidence type="ECO:0000259" key="3">
    <source>
        <dbReference type="PROSITE" id="PS51272"/>
    </source>
</evidence>
<dbReference type="AlphaFoldDB" id="A0A3P7PW35"/>
<accession>A0A3P7PW35</accession>